<dbReference type="Proteomes" id="UP000481153">
    <property type="component" value="Unassembled WGS sequence"/>
</dbReference>
<evidence type="ECO:0008006" key="3">
    <source>
        <dbReference type="Google" id="ProtNLM"/>
    </source>
</evidence>
<evidence type="ECO:0000313" key="1">
    <source>
        <dbReference type="EMBL" id="KAF0731196.1"/>
    </source>
</evidence>
<dbReference type="VEuPathDB" id="FungiDB:AeMF1_019415"/>
<name>A0A6G0WUR3_9STRA</name>
<dbReference type="EMBL" id="VJMJ01000146">
    <property type="protein sequence ID" value="KAF0731196.1"/>
    <property type="molecule type" value="Genomic_DNA"/>
</dbReference>
<keyword evidence="2" id="KW-1185">Reference proteome</keyword>
<dbReference type="AlphaFoldDB" id="A0A6G0WUR3"/>
<proteinExistence type="predicted"/>
<organism evidence="1 2">
    <name type="scientific">Aphanomyces euteiches</name>
    <dbReference type="NCBI Taxonomy" id="100861"/>
    <lineage>
        <taxon>Eukaryota</taxon>
        <taxon>Sar</taxon>
        <taxon>Stramenopiles</taxon>
        <taxon>Oomycota</taxon>
        <taxon>Saprolegniomycetes</taxon>
        <taxon>Saprolegniales</taxon>
        <taxon>Verrucalvaceae</taxon>
        <taxon>Aphanomyces</taxon>
    </lineage>
</organism>
<comment type="caution">
    <text evidence="1">The sequence shown here is derived from an EMBL/GenBank/DDBJ whole genome shotgun (WGS) entry which is preliminary data.</text>
</comment>
<gene>
    <name evidence="1" type="ORF">Ae201684_011459</name>
</gene>
<evidence type="ECO:0000313" key="2">
    <source>
        <dbReference type="Proteomes" id="UP000481153"/>
    </source>
</evidence>
<accession>A0A6G0WUR3</accession>
<reference evidence="1 2" key="1">
    <citation type="submission" date="2019-07" db="EMBL/GenBank/DDBJ databases">
        <title>Genomics analysis of Aphanomyces spp. identifies a new class of oomycete effector associated with host adaptation.</title>
        <authorList>
            <person name="Gaulin E."/>
        </authorList>
    </citation>
    <scope>NUCLEOTIDE SEQUENCE [LARGE SCALE GENOMIC DNA]</scope>
    <source>
        <strain evidence="1 2">ATCC 201684</strain>
    </source>
</reference>
<protein>
    <recommendedName>
        <fullName evidence="3">BZIP domain-containing protein</fullName>
    </recommendedName>
</protein>
<sequence length="314" mass="36606">MLGQEFGLTLDEHQHVDDKFVRERPKTTTDKRQYFREKRQRYRQKERDEIEWLRLQVGALEAHARGLQAVAPLRHRSNSLHELQLRDLALSWRDIATQFKREYRATAAEHAELVKRLQAQNELNRAMVHFVMKTESIPASLSTPFRLHNIPLSAHPLHRKFSMGDATVYTWPVPVRFILRHHMNEIASTPYPLEAIEWTENTVLYRAKVTQNPDSCISLLQAQFQEADRCIFVLRQVEADELYTVPLHKIYNAAWMDLRRVPDGRTLSRTVNLVSTHLVESGMGSLDEFAKVYDVDTSLSEEEDKVEVLQKALV</sequence>